<dbReference type="EMBL" id="CP000148">
    <property type="protein sequence ID" value="AFR42842.1"/>
    <property type="molecule type" value="Genomic_DNA"/>
</dbReference>
<name>J7M0B2_GEOMG</name>
<sequence length="78" mass="8124">MTVSGEGFVRNRGAVKKRVSAGIPGVGLADGVFQTLDAVAGVRRVLVGASRRFSAEVGIVVAVVVVTQEIRRDTDSRG</sequence>
<keyword evidence="2" id="KW-1185">Reference proteome</keyword>
<protein>
    <submittedName>
        <fullName evidence="1">Uncharacterized protein</fullName>
    </submittedName>
</protein>
<dbReference type="KEGG" id="gme:Gmet_3624"/>
<dbReference type="HOGENOM" id="CLU_2616963_0_0_7"/>
<proteinExistence type="predicted"/>
<dbReference type="Proteomes" id="UP000007073">
    <property type="component" value="Chromosome"/>
</dbReference>
<reference evidence="1 2" key="2">
    <citation type="journal article" date="2009" name="BMC Microbiol.">
        <title>The genome sequence of Geobacter metallireducens: features of metabolism, physiology and regulation common and dissimilar to Geobacter sulfurreducens.</title>
        <authorList>
            <person name="Aklujkar M."/>
            <person name="Krushkal J."/>
            <person name="DiBartolo G."/>
            <person name="Lapidus A."/>
            <person name="Land M.L."/>
            <person name="Lovley D.R."/>
        </authorList>
    </citation>
    <scope>NUCLEOTIDE SEQUENCE [LARGE SCALE GENOMIC DNA]</scope>
    <source>
        <strain evidence="2">ATCC 53774 / DSM 7210 / GS-15</strain>
    </source>
</reference>
<gene>
    <name evidence="1" type="ordered locus">Gmet_3624</name>
</gene>
<organism evidence="1 2">
    <name type="scientific">Geobacter metallireducens (strain ATCC 53774 / DSM 7210 / GS-15)</name>
    <dbReference type="NCBI Taxonomy" id="269799"/>
    <lineage>
        <taxon>Bacteria</taxon>
        <taxon>Pseudomonadati</taxon>
        <taxon>Thermodesulfobacteriota</taxon>
        <taxon>Desulfuromonadia</taxon>
        <taxon>Geobacterales</taxon>
        <taxon>Geobacteraceae</taxon>
        <taxon>Geobacter</taxon>
    </lineage>
</organism>
<dbReference type="STRING" id="269799.Gmet_3624"/>
<evidence type="ECO:0000313" key="2">
    <source>
        <dbReference type="Proteomes" id="UP000007073"/>
    </source>
</evidence>
<accession>J7M0B2</accession>
<reference evidence="1 2" key="1">
    <citation type="submission" date="2005-10" db="EMBL/GenBank/DDBJ databases">
        <title>Complete sequence of Geobacter metallireducens GS-15.</title>
        <authorList>
            <consortium name="US DOE Joint Genome Institute"/>
            <person name="Copeland A."/>
            <person name="Lucas S."/>
            <person name="Lapidus A."/>
            <person name="Barry K."/>
            <person name="Detter J.C."/>
            <person name="Glavina T."/>
            <person name="Hammon N."/>
            <person name="Israni S."/>
            <person name="Pitluck S."/>
            <person name="Di Bartolo G."/>
            <person name="Chain P."/>
            <person name="Schmutz J."/>
            <person name="Larimer F."/>
            <person name="Land M."/>
            <person name="Kyrpides N."/>
            <person name="Ivanova N."/>
            <person name="Richardson P."/>
        </authorList>
    </citation>
    <scope>NUCLEOTIDE SEQUENCE [LARGE SCALE GENOMIC DNA]</scope>
    <source>
        <strain evidence="2">ATCC 53774 / DSM 7210 / GS-15</strain>
    </source>
</reference>
<dbReference type="AlphaFoldDB" id="J7M0B2"/>
<evidence type="ECO:0000313" key="1">
    <source>
        <dbReference type="EMBL" id="AFR42842.1"/>
    </source>
</evidence>